<feature type="signal peptide" evidence="3">
    <location>
        <begin position="1"/>
        <end position="23"/>
    </location>
</feature>
<evidence type="ECO:0000313" key="6">
    <source>
        <dbReference type="Proteomes" id="UP000656244"/>
    </source>
</evidence>
<dbReference type="InterPro" id="IPR003410">
    <property type="entry name" value="HYR_dom"/>
</dbReference>
<evidence type="ECO:0000259" key="4">
    <source>
        <dbReference type="PROSITE" id="PS50825"/>
    </source>
</evidence>
<dbReference type="GO" id="GO:0005975">
    <property type="term" value="P:carbohydrate metabolic process"/>
    <property type="evidence" value="ECO:0007669"/>
    <property type="project" value="UniProtKB-ARBA"/>
</dbReference>
<dbReference type="Gene3D" id="2.60.120.200">
    <property type="match status" value="1"/>
</dbReference>
<keyword evidence="6" id="KW-1185">Reference proteome</keyword>
<feature type="chain" id="PRO_5037772165" evidence="3">
    <location>
        <begin position="24"/>
        <end position="1966"/>
    </location>
</feature>
<keyword evidence="1 3" id="KW-0732">Signal</keyword>
<name>A0A923H7S9_9FLAO</name>
<evidence type="ECO:0000256" key="3">
    <source>
        <dbReference type="SAM" id="SignalP"/>
    </source>
</evidence>
<dbReference type="Pfam" id="PF02494">
    <property type="entry name" value="HYR"/>
    <property type="match status" value="2"/>
</dbReference>
<dbReference type="GO" id="GO:0004553">
    <property type="term" value="F:hydrolase activity, hydrolyzing O-glycosyl compounds"/>
    <property type="evidence" value="ECO:0007669"/>
    <property type="project" value="UniProtKB-ARBA"/>
</dbReference>
<dbReference type="PROSITE" id="PS50825">
    <property type="entry name" value="HYR"/>
    <property type="match status" value="2"/>
</dbReference>
<dbReference type="PANTHER" id="PTHR46343:SF2">
    <property type="entry name" value="SUSHI_VON WILLEBRAND FACTOR TYPE A_EGF_PENTRAXIN DOMAIN-CONTAINING 1"/>
    <property type="match status" value="1"/>
</dbReference>
<dbReference type="NCBIfam" id="TIGR04183">
    <property type="entry name" value="Por_Secre_tail"/>
    <property type="match status" value="1"/>
</dbReference>
<protein>
    <submittedName>
        <fullName evidence="5">HYR domain-containing protein</fullName>
    </submittedName>
</protein>
<comment type="caution">
    <text evidence="5">The sequence shown here is derived from an EMBL/GenBank/DDBJ whole genome shotgun (WGS) entry which is preliminary data.</text>
</comment>
<evidence type="ECO:0000256" key="1">
    <source>
        <dbReference type="ARBA" id="ARBA00022729"/>
    </source>
</evidence>
<dbReference type="PANTHER" id="PTHR46343">
    <property type="entry name" value="HYR DOMAIN-CONTAINING PROTEIN"/>
    <property type="match status" value="1"/>
</dbReference>
<feature type="domain" description="HYR" evidence="4">
    <location>
        <begin position="995"/>
        <end position="1081"/>
    </location>
</feature>
<feature type="domain" description="HYR" evidence="4">
    <location>
        <begin position="819"/>
        <end position="915"/>
    </location>
</feature>
<dbReference type="Pfam" id="PF13385">
    <property type="entry name" value="Laminin_G_3"/>
    <property type="match status" value="1"/>
</dbReference>
<dbReference type="Proteomes" id="UP000656244">
    <property type="component" value="Unassembled WGS sequence"/>
</dbReference>
<gene>
    <name evidence="5" type="ORF">H7U19_08075</name>
</gene>
<dbReference type="Pfam" id="PF18962">
    <property type="entry name" value="Por_Secre_tail"/>
    <property type="match status" value="1"/>
</dbReference>
<dbReference type="EMBL" id="JACNMF010000002">
    <property type="protein sequence ID" value="MBC3758356.1"/>
    <property type="molecule type" value="Genomic_DNA"/>
</dbReference>
<keyword evidence="2" id="KW-0677">Repeat</keyword>
<evidence type="ECO:0000313" key="5">
    <source>
        <dbReference type="EMBL" id="MBC3758356.1"/>
    </source>
</evidence>
<reference evidence="5" key="1">
    <citation type="submission" date="2020-08" db="EMBL/GenBank/DDBJ databases">
        <title>Hyunsoonleella sp. strain SJ7 genome sequencing and assembly.</title>
        <authorList>
            <person name="Kim I."/>
        </authorList>
    </citation>
    <scope>NUCLEOTIDE SEQUENCE</scope>
    <source>
        <strain evidence="5">SJ7</strain>
    </source>
</reference>
<dbReference type="RefSeq" id="WP_186561114.1">
    <property type="nucleotide sequence ID" value="NZ_JACNMF010000002.1"/>
</dbReference>
<dbReference type="InterPro" id="IPR013320">
    <property type="entry name" value="ConA-like_dom_sf"/>
</dbReference>
<accession>A0A923H7S9</accession>
<dbReference type="SUPFAM" id="SSF49899">
    <property type="entry name" value="Concanavalin A-like lectins/glucanases"/>
    <property type="match status" value="1"/>
</dbReference>
<evidence type="ECO:0000256" key="2">
    <source>
        <dbReference type="ARBA" id="ARBA00022737"/>
    </source>
</evidence>
<dbReference type="InterPro" id="IPR043555">
    <property type="entry name" value="SRPX-like"/>
</dbReference>
<sequence length="1966" mass="206196">MKNFYTLLTILVVALLPLSTIYAQGTEDFESETIGATTFTENGQAFTITNGPGETSYDIESVSGAGWNGTSADDQFIDNSDGGPTQNDGTSFTITTTDGADISIKSLYIFISTRSLQNPSTTLTITGKKNGGTVYTIIKNSGFSDVQTLTPNNGYTFIDFSTEGGADNSGTEVDELIFSATGNGDYIALDNLEFGFETAETDPAEVLSIAVVGAPVSTATSVDFLVTFSEDALNVTADDFVLDAVGTSGTISGISGSGASYTVTVSSISGEGTISIDLGTNDITDLLANGPSPAFTAGETHTVSRCFQETFENFTAGDFAFTSNGVGFTTGTANFDVQNLGNSGAGSSDQFLSNDADTGTGKIYSITTPGTELFNVEGVEVYLSSLANAAMPTNDGSIILRGKLSGSTLYTITKNSGFPTSAAVNQGFTLIDFETAGTSDHSLTNIDELEIEIGGAFVFIGLDNFEHCEEVSSVAPPIVQSIKLVGNPLADAASVDFEVIFNEDAVNVSVDDFFLTTTGTAVGTIASISGSGNSYVITVNAISGEGSIRLDLNPGTNIEDTDGNSPPDPFTMGQVHLVTDCNVETFESLNEGEFSWTTDIHPFSTGSANLSGVKFTGAGGGGSDRFLDNGNDQGTGKVYSIAITDTNVMFMNSMEFFVSSIANGTMPTDDGSLTIVGKLDGGVEFTVVKSSGFPTSFGATQGFFTLDFATEGGTDNTAIIVDELEITLGGSFQYIAIDNFKFCDVCDQPVADDPADVFICGGSYTLPPLTNGNYYTGPGGTGTLLNAGEVITTDTTLYVFAAATAPCTDVDNEFTVTVEDKEDPMITCPSDIVVNSAPGECGALVTFTDPTVTDNCGTLPEFIINGGFETGDFSGWTVMNSGSGNYALNDGTFDPGGPGIALPPLAGSFDIVSNQGGPGLHLVSQLIMVPTGITQANISWLDRIRNYASTGFSDPNQEFRVMLLDAAMTPIQEIFSTNPGDPNTQLGPNARNFDVTALLQSLEGTQVYLSLEEQDDQGFFNVSLDNISFVINSGGGAVTVNQTAGLPSGSIFPLGTTTNTFVATDASGNTATCSFDVIVNDNINPTITCPADIVVDADPGTCGATGIYLGVPEVTDNCEATGNAIDFDGLDHGLTIPDITPDLLATGMFTISGWIYPRLENQDFPDIQEIKDLFKLNTWLHLAITFDGAAVKGYLDGKLIATTPATAAEILGLIAANQDLDIGTLIGPFIPVSLGGKLDEVRIWNVARTQAELQANMCKEISAQPGLIALYHFNQGVAGGDNTGLTTVIDDSGNGYDLTLHNFALMGPTSNWVEGKTFTGVTITNDAPALYVPVVYDVEGVPITWTGTNTAVYPIGETMVTWTATDASGNTATCMQKVTVGSGPATWSGAIDSDWTSSGNWVGGVSPGLSLSSDVTIPNGAPNYPVLSLGQDLTINDCASLTVESAASLTVNPNVVVTNLGTVTNDGDFTFESDNTGSAYIGSGSGAFNGDFTAERFIPANRAFRLLSTSVTTSDFISNNWQQGTHITGSTTGANGFDATVTGNPSMFTFDNLGQTWDPIPNTDATNLINGTPYRLLVRGDRTVDIDTNDPPPTPTTLVAKGSLDAENVAPGAMALNPNAGLFSFVGNPFQAQMDMATTLGFPATNTNLNPIFYWVYDPNLGIRGAYSTVVLPSNTSTAGSVADKYLQAGQACFVQTVADGASSITFTQNNKYTSSPETNVFKSGSSKATASTGQLSLNLFEASAFANNDTAADGILIFFDDNGNNAVDFLDAPKFPNLDETFGTYTDGTFLSVENRATPTEFDEIQLQIYQYRSTNYVMVVNATDLQGGIPYLLDTFTGISTEVPQNGTIAYTFNVNANNAGSVSANRFKIVFSATTLSTENGELSKLLLYPNPASEGFVNLSIPQGMDDLELTIYNTLGAELLHMKNFMSNKVTIATSFAKQQGVYFVKLASNGNTITKKLIIE</sequence>
<dbReference type="InterPro" id="IPR026444">
    <property type="entry name" value="Secre_tail"/>
</dbReference>
<proteinExistence type="predicted"/>
<organism evidence="5 6">
    <name type="scientific">Hyunsoonleella aquatilis</name>
    <dbReference type="NCBI Taxonomy" id="2762758"/>
    <lineage>
        <taxon>Bacteria</taxon>
        <taxon>Pseudomonadati</taxon>
        <taxon>Bacteroidota</taxon>
        <taxon>Flavobacteriia</taxon>
        <taxon>Flavobacteriales</taxon>
        <taxon>Flavobacteriaceae</taxon>
    </lineage>
</organism>